<dbReference type="RefSeq" id="WP_181521790.1">
    <property type="nucleotide sequence ID" value="NZ_JACDUM010000002.1"/>
</dbReference>
<name>A0A7J9PB82_METMI</name>
<gene>
    <name evidence="2" type="ORF">HNP91_001288</name>
</gene>
<keyword evidence="1" id="KW-1133">Transmembrane helix</keyword>
<sequence>MSPFKSKILFIVFIISFLSISAVTAENINLENLKSDDTYVYSYFNKFLDDYDTTINKMIQNNITYINDSKSSFEKTAYLNSEINVYEEYGMNTPTKSVILHFYNFSKNLEDLSGLCQEFNKNLELNTTSSKYFAKLIGADIVEKIHLMKSNLHDIKDISELKKDDKTLIFDTWDVEKSLDYLELKFSKNIENIGNLTPSSNLTIFISPRNPLIYENTTIYGTGLNGNGKIIITGPENITENIVLKNNHYSTQYLFKKSGIYTLKLTQYGRESEDIDVNISKIPTKIISESYFEFLVFKENNISGKVIDFYGNSINSGDIIFENETLNLRNGTFKISLYADYEKIENYTLKFSESEKYLSSEKNIEINFSKPLLNIQIYSEIGKINKNEPLTITGTYENGHDLNLDLWVDNNSLENFYSNGMFKKEIVFERPGTYEVFVTFDGNDHYKFSKSNVLRITVTDDDKDINLFAASISKAYEINWKILILILLIIAFGIKFSDIFNIFTIFKNKTHEPAVKPEFNNSLPESSEKSAVIEKTVVLEYQELYNKIMKKYNINVEYTPNELLKYLKKINPKIYYDLKIITKIHEKAVYGKEKLDNNTLKQFHDLTKRILENL</sequence>
<accession>A0A7J9PB82</accession>
<evidence type="ECO:0000313" key="3">
    <source>
        <dbReference type="Proteomes" id="UP000568063"/>
    </source>
</evidence>
<feature type="transmembrane region" description="Helical" evidence="1">
    <location>
        <begin position="482"/>
        <end position="506"/>
    </location>
</feature>
<dbReference type="EMBL" id="JACDUM010000002">
    <property type="protein sequence ID" value="MBA2860473.1"/>
    <property type="molecule type" value="Genomic_DNA"/>
</dbReference>
<dbReference type="Proteomes" id="UP000568063">
    <property type="component" value="Unassembled WGS sequence"/>
</dbReference>
<organism evidence="2 3">
    <name type="scientific">Methanococcus maripaludis</name>
    <name type="common">Methanococcus deltae</name>
    <dbReference type="NCBI Taxonomy" id="39152"/>
    <lineage>
        <taxon>Archaea</taxon>
        <taxon>Methanobacteriati</taxon>
        <taxon>Methanobacteriota</taxon>
        <taxon>Methanomada group</taxon>
        <taxon>Methanococci</taxon>
        <taxon>Methanococcales</taxon>
        <taxon>Methanococcaceae</taxon>
        <taxon>Methanococcus</taxon>
    </lineage>
</organism>
<reference evidence="2 3" key="1">
    <citation type="submission" date="2020-07" db="EMBL/GenBank/DDBJ databases">
        <title>Genomic Encyclopedia of Type Strains, Phase IV (KMG-V): Genome sequencing to study the core and pangenomes of soil and plant-associated prokaryotes.</title>
        <authorList>
            <person name="Whitman W."/>
        </authorList>
    </citation>
    <scope>NUCLEOTIDE SEQUENCE [LARGE SCALE GENOMIC DNA]</scope>
    <source>
        <strain evidence="2 3">C9</strain>
    </source>
</reference>
<proteinExistence type="predicted"/>
<protein>
    <recommendedName>
        <fullName evidence="4">DUF4129 domain-containing protein</fullName>
    </recommendedName>
</protein>
<dbReference type="AlphaFoldDB" id="A0A7J9PB82"/>
<keyword evidence="1" id="KW-0472">Membrane</keyword>
<comment type="caution">
    <text evidence="2">The sequence shown here is derived from an EMBL/GenBank/DDBJ whole genome shotgun (WGS) entry which is preliminary data.</text>
</comment>
<evidence type="ECO:0008006" key="4">
    <source>
        <dbReference type="Google" id="ProtNLM"/>
    </source>
</evidence>
<evidence type="ECO:0000313" key="2">
    <source>
        <dbReference type="EMBL" id="MBA2860473.1"/>
    </source>
</evidence>
<keyword evidence="1" id="KW-0812">Transmembrane</keyword>
<evidence type="ECO:0000256" key="1">
    <source>
        <dbReference type="SAM" id="Phobius"/>
    </source>
</evidence>